<evidence type="ECO:0000256" key="2">
    <source>
        <dbReference type="ARBA" id="ARBA00023033"/>
    </source>
</evidence>
<dbReference type="EMBL" id="NHON01000016">
    <property type="protein sequence ID" value="OWJ67014.1"/>
    <property type="molecule type" value="Genomic_DNA"/>
</dbReference>
<keyword evidence="5" id="KW-1185">Reference proteome</keyword>
<dbReference type="Pfam" id="PF01494">
    <property type="entry name" value="FAD_binding_3"/>
    <property type="match status" value="1"/>
</dbReference>
<dbReference type="PANTHER" id="PTHR13789:SF309">
    <property type="entry name" value="PUTATIVE (AFU_ORTHOLOGUE AFUA_6G14510)-RELATED"/>
    <property type="match status" value="1"/>
</dbReference>
<dbReference type="Proteomes" id="UP000196655">
    <property type="component" value="Unassembled WGS sequence"/>
</dbReference>
<evidence type="ECO:0000313" key="5">
    <source>
        <dbReference type="Proteomes" id="UP000196655"/>
    </source>
</evidence>
<evidence type="ECO:0000259" key="3">
    <source>
        <dbReference type="Pfam" id="PF01494"/>
    </source>
</evidence>
<dbReference type="InterPro" id="IPR036188">
    <property type="entry name" value="FAD/NAD-bd_sf"/>
</dbReference>
<protein>
    <recommendedName>
        <fullName evidence="3">FAD-binding domain-containing protein</fullName>
    </recommendedName>
</protein>
<dbReference type="GO" id="GO:0004497">
    <property type="term" value="F:monooxygenase activity"/>
    <property type="evidence" value="ECO:0007669"/>
    <property type="project" value="UniProtKB-KW"/>
</dbReference>
<dbReference type="AlphaFoldDB" id="A0A211ZPC1"/>
<sequence length="423" mass="45126">MAGPLSIAVCGAGPAGLAAACFLHDAGHRVRLLERVPEPRPIGAGLMLQPAGLAALGRIGALDAALAHGQRIDGLYARSQPSGRVVFDLSYAAVDPALHGLAIHRAAIFDVLWQAAASRRIPVETGVEITTLAADATGRPVPVTAAGHRLEPVDLVVDATGSGSALRPLARDPVRPRPYAYGAVWATVPATGLRLDRLEQRFRSAREMLGLLPVGRVPGDDVPRAILFWSLRVAEHPALVAAGIAAWRRRVLDLWPEVEPTIAGITDMAQLTLARYAQATLPRPFGDRIAFIGDAAHSTSPQLGAGVTMAMLDGAALTDALAAAPDIPAALAAYGARRRRHIRFYQRMSALLTPAFQSDRRWIGPLRDLTFHPSTRLPWMRRRMVETFAGLALGPFARTHPTALAGMPAPVAENASPDREIIR</sequence>
<dbReference type="Gene3D" id="3.30.9.10">
    <property type="entry name" value="D-Amino Acid Oxidase, subunit A, domain 2"/>
    <property type="match status" value="1"/>
</dbReference>
<dbReference type="InterPro" id="IPR002938">
    <property type="entry name" value="FAD-bd"/>
</dbReference>
<dbReference type="OrthoDB" id="4230779at2"/>
<dbReference type="Gene3D" id="3.50.50.60">
    <property type="entry name" value="FAD/NAD(P)-binding domain"/>
    <property type="match status" value="1"/>
</dbReference>
<dbReference type="PRINTS" id="PR00420">
    <property type="entry name" value="RNGMNOXGNASE"/>
</dbReference>
<feature type="domain" description="FAD-binding" evidence="3">
    <location>
        <begin position="7"/>
        <end position="342"/>
    </location>
</feature>
<keyword evidence="2" id="KW-0503">Monooxygenase</keyword>
<dbReference type="PANTHER" id="PTHR13789">
    <property type="entry name" value="MONOOXYGENASE"/>
    <property type="match status" value="1"/>
</dbReference>
<comment type="caution">
    <text evidence="4">The sequence shown here is derived from an EMBL/GenBank/DDBJ whole genome shotgun (WGS) entry which is preliminary data.</text>
</comment>
<dbReference type="SUPFAM" id="SSF51905">
    <property type="entry name" value="FAD/NAD(P)-binding domain"/>
    <property type="match status" value="1"/>
</dbReference>
<proteinExistence type="predicted"/>
<gene>
    <name evidence="4" type="ORF">BWR60_10760</name>
</gene>
<evidence type="ECO:0000256" key="1">
    <source>
        <dbReference type="ARBA" id="ARBA00023002"/>
    </source>
</evidence>
<evidence type="ECO:0000313" key="4">
    <source>
        <dbReference type="EMBL" id="OWJ67014.1"/>
    </source>
</evidence>
<reference evidence="5" key="1">
    <citation type="submission" date="2017-05" db="EMBL/GenBank/DDBJ databases">
        <authorList>
            <person name="Macchi M."/>
            <person name="Festa S."/>
            <person name="Coppotelli B.M."/>
            <person name="Morelli I.S."/>
        </authorList>
    </citation>
    <scope>NUCLEOTIDE SEQUENCE [LARGE SCALE GENOMIC DNA]</scope>
    <source>
        <strain evidence="5">I</strain>
    </source>
</reference>
<dbReference type="RefSeq" id="WP_088151024.1">
    <property type="nucleotide sequence ID" value="NZ_NHON01000016.1"/>
</dbReference>
<dbReference type="InterPro" id="IPR050493">
    <property type="entry name" value="FAD-dep_Monooxygenase_BioMet"/>
</dbReference>
<organism evidence="4 5">
    <name type="scientific">Inquilinus limosus</name>
    <dbReference type="NCBI Taxonomy" id="171674"/>
    <lineage>
        <taxon>Bacteria</taxon>
        <taxon>Pseudomonadati</taxon>
        <taxon>Pseudomonadota</taxon>
        <taxon>Alphaproteobacteria</taxon>
        <taxon>Rhodospirillales</taxon>
        <taxon>Rhodospirillaceae</taxon>
        <taxon>Inquilinus</taxon>
    </lineage>
</organism>
<keyword evidence="1" id="KW-0560">Oxidoreductase</keyword>
<name>A0A211ZPC1_9PROT</name>
<dbReference type="GO" id="GO:0071949">
    <property type="term" value="F:FAD binding"/>
    <property type="evidence" value="ECO:0007669"/>
    <property type="project" value="InterPro"/>
</dbReference>
<accession>A0A211ZPC1</accession>